<dbReference type="EMBL" id="MT141514">
    <property type="protein sequence ID" value="QJA64149.1"/>
    <property type="molecule type" value="Genomic_DNA"/>
</dbReference>
<proteinExistence type="predicted"/>
<dbReference type="EMBL" id="MT144651">
    <property type="protein sequence ID" value="QJH96430.1"/>
    <property type="molecule type" value="Genomic_DNA"/>
</dbReference>
<reference evidence="3" key="1">
    <citation type="submission" date="2020-03" db="EMBL/GenBank/DDBJ databases">
        <title>The deep terrestrial virosphere.</title>
        <authorList>
            <person name="Holmfeldt K."/>
            <person name="Nilsson E."/>
            <person name="Simone D."/>
            <person name="Lopez-Fernandez M."/>
            <person name="Wu X."/>
            <person name="de Brujin I."/>
            <person name="Lundin D."/>
            <person name="Andersson A."/>
            <person name="Bertilsson S."/>
            <person name="Dopson M."/>
        </authorList>
    </citation>
    <scope>NUCLEOTIDE SEQUENCE</scope>
    <source>
        <strain evidence="2">MM415A00402</strain>
        <strain evidence="1">MM415B00534</strain>
        <strain evidence="3">TM448B00727</strain>
    </source>
</reference>
<gene>
    <name evidence="2" type="ORF">MM415A00402_0008</name>
    <name evidence="1" type="ORF">MM415B00534_0008</name>
    <name evidence="3" type="ORF">TM448B00727_0008</name>
</gene>
<sequence>MRRLFSLLIVLSVIAAWADPPDVNYAGRLGRATTDNFKWFASGSGIPGTLGVQTDTMIGDQNKTDTTVAVDIAGAQGISITIVARENTYGADNIKYTMYFQVADSSATAAAWHTLNTTYSASASNGATTFVLALNPTFPDSVYAAQTGMTAFTHGDQAYVRNSRYIRMILDPTAYAADTFEVRAHITKIYPR</sequence>
<organism evidence="3">
    <name type="scientific">viral metagenome</name>
    <dbReference type="NCBI Taxonomy" id="1070528"/>
    <lineage>
        <taxon>unclassified sequences</taxon>
        <taxon>metagenomes</taxon>
        <taxon>organismal metagenomes</taxon>
    </lineage>
</organism>
<protein>
    <submittedName>
        <fullName evidence="3">Uncharacterized protein</fullName>
    </submittedName>
</protein>
<evidence type="ECO:0000313" key="2">
    <source>
        <dbReference type="EMBL" id="QJA82455.1"/>
    </source>
</evidence>
<accession>A0A6M3XEY9</accession>
<dbReference type="AlphaFoldDB" id="A0A6M3XEY9"/>
<name>A0A6M3XEY9_9ZZZZ</name>
<evidence type="ECO:0000313" key="1">
    <source>
        <dbReference type="EMBL" id="QJA64149.1"/>
    </source>
</evidence>
<dbReference type="EMBL" id="MT142488">
    <property type="protein sequence ID" value="QJA82455.1"/>
    <property type="molecule type" value="Genomic_DNA"/>
</dbReference>
<evidence type="ECO:0000313" key="3">
    <source>
        <dbReference type="EMBL" id="QJH96430.1"/>
    </source>
</evidence>